<sequence length="201" mass="22693">MTIPKEFLDFFSGDPAAVEFVLTNARSYVDGSRDATPTLAAFMVGQIPTVVCIDEGKANVPFTRANWRLFLATFMPQSYTDVVDVVQLHRMPSRERLTLLEEHAIREGWKRRFVDLTASDLWTVWCPATCAWLFSKDQYARARLATFGLPKVAVGEFNLNHTLLVRGVMFASVWGLAAFPDSISEVMQWGVGEFLAEHPTW</sequence>
<dbReference type="Proteomes" id="UP000228920">
    <property type="component" value="Unassembled WGS sequence"/>
</dbReference>
<evidence type="ECO:0000313" key="1">
    <source>
        <dbReference type="EMBL" id="PIZ46331.1"/>
    </source>
</evidence>
<protein>
    <submittedName>
        <fullName evidence="1">Uncharacterized protein</fullName>
    </submittedName>
</protein>
<comment type="caution">
    <text evidence="1">The sequence shown here is derived from an EMBL/GenBank/DDBJ whole genome shotgun (WGS) entry which is preliminary data.</text>
</comment>
<reference evidence="2" key="1">
    <citation type="submission" date="2017-09" db="EMBL/GenBank/DDBJ databases">
        <title>Depth-based differentiation of microbial function through sediment-hosted aquifers and enrichment of novel symbionts in the deep terrestrial subsurface.</title>
        <authorList>
            <person name="Probst A.J."/>
            <person name="Ladd B."/>
            <person name="Jarett J.K."/>
            <person name="Geller-Mcgrath D.E."/>
            <person name="Sieber C.M.K."/>
            <person name="Emerson J.B."/>
            <person name="Anantharaman K."/>
            <person name="Thomas B.C."/>
            <person name="Malmstrom R."/>
            <person name="Stieglmeier M."/>
            <person name="Klingl A."/>
            <person name="Woyke T."/>
            <person name="Ryan C.M."/>
            <person name="Banfield J.F."/>
        </authorList>
    </citation>
    <scope>NUCLEOTIDE SEQUENCE [LARGE SCALE GENOMIC DNA]</scope>
</reference>
<gene>
    <name evidence="1" type="ORF">COY32_03500</name>
</gene>
<evidence type="ECO:0000313" key="2">
    <source>
        <dbReference type="Proteomes" id="UP000228920"/>
    </source>
</evidence>
<proteinExistence type="predicted"/>
<name>A0A2M7TIU9_UNCKA</name>
<dbReference type="EMBL" id="PFNL01000103">
    <property type="protein sequence ID" value="PIZ46331.1"/>
    <property type="molecule type" value="Genomic_DNA"/>
</dbReference>
<accession>A0A2M7TIU9</accession>
<dbReference type="AlphaFoldDB" id="A0A2M7TIU9"/>
<organism evidence="1 2">
    <name type="scientific">candidate division WWE3 bacterium CG_4_10_14_0_2_um_filter_41_14</name>
    <dbReference type="NCBI Taxonomy" id="1975072"/>
    <lineage>
        <taxon>Bacteria</taxon>
        <taxon>Katanobacteria</taxon>
    </lineage>
</organism>